<keyword evidence="3" id="KW-1185">Reference proteome</keyword>
<protein>
    <submittedName>
        <fullName evidence="2">Uncharacterized protein</fullName>
    </submittedName>
</protein>
<dbReference type="STRING" id="365046.Rta_16790"/>
<sequence>MPYPASTRPALQPCTRRLSPCAVLVAALVASHGVLAQPLTTPDHAASALVPGEALAVPAQPRAAAMRPAPGLEINYDLLAEPGAATGPGRLEGVVAGSHGRLLTSVLLNPGGLEGERLARLDTAWFGPGSAPLPALVLGDTFGSGGGWSRPVRFGGLRFGRSVMVRPGYVTAPQPVWGTAALPSSLEAAGVQEAPAGGVAPPPAAFALSSGAGQPQIALPATGMPAVAGRQPAVGTPGSLETGASDYEVEAGRLRSGWGTVDDRYDQGYAAGAYRRGLGAGFTAEARGEWTPARIAGGVEMSSVLGPAGTVRAVLAQSSTPEQSGLRWGMGYMGKAEGMGWSLSWDEFERGFTQLGAAPGEAPPRGRMQAGAQAPLWGKATASLSYTHQRSWDAPAAAVLGLAANVPLPLHSHVAFHYTLRPGAQQTTAWHPAWQAGMTLSVPLSVMGPGS</sequence>
<dbReference type="HOGENOM" id="CLU_606727_0_0_4"/>
<dbReference type="EMBL" id="CP000245">
    <property type="protein sequence ID" value="AEG92771.1"/>
    <property type="molecule type" value="Genomic_DNA"/>
</dbReference>
<gene>
    <name evidence="2" type="ordered locus">Rta_16790</name>
</gene>
<feature type="signal peptide" evidence="1">
    <location>
        <begin position="1"/>
        <end position="36"/>
    </location>
</feature>
<dbReference type="KEGG" id="rta:Rta_16790"/>
<dbReference type="RefSeq" id="WP_013901003.1">
    <property type="nucleotide sequence ID" value="NC_015677.1"/>
</dbReference>
<dbReference type="OrthoDB" id="8882904at2"/>
<evidence type="ECO:0000256" key="1">
    <source>
        <dbReference type="SAM" id="SignalP"/>
    </source>
</evidence>
<accession>F5Y685</accession>
<reference evidence="3" key="1">
    <citation type="submission" date="2006-01" db="EMBL/GenBank/DDBJ databases">
        <title>Genome of the cyst-dividing bacterium Ramlibacter tataouinensis.</title>
        <authorList>
            <person name="Barakat M."/>
            <person name="Ortet P."/>
            <person name="De Luca G."/>
            <person name="Jourlin-Castelli C."/>
            <person name="Ansaldi M."/>
            <person name="Py B."/>
            <person name="Fichant G."/>
            <person name="Coutinho P."/>
            <person name="Voulhoux R."/>
            <person name="Bastien O."/>
            <person name="Roy S."/>
            <person name="Marechal E."/>
            <person name="Henrissat B."/>
            <person name="Quentin Y."/>
            <person name="Noirot P."/>
            <person name="Filloux A."/>
            <person name="Mejean V."/>
            <person name="DuBow M."/>
            <person name="Barras F."/>
            <person name="Heulin T."/>
        </authorList>
    </citation>
    <scope>NUCLEOTIDE SEQUENCE [LARGE SCALE GENOMIC DNA]</scope>
    <source>
        <strain evidence="3">ATCC BAA-407 / DSM 14655 / LMG 21543 / TTB310</strain>
    </source>
</reference>
<keyword evidence="1" id="KW-0732">Signal</keyword>
<evidence type="ECO:0000313" key="2">
    <source>
        <dbReference type="EMBL" id="AEG92771.1"/>
    </source>
</evidence>
<dbReference type="eggNOG" id="COG3188">
    <property type="taxonomic scope" value="Bacteria"/>
</dbReference>
<organism evidence="2 3">
    <name type="scientific">Ramlibacter tataouinensis (strain ATCC BAA-407 / DSM 14655 / LMG 21543 / TTB310)</name>
    <dbReference type="NCBI Taxonomy" id="365046"/>
    <lineage>
        <taxon>Bacteria</taxon>
        <taxon>Pseudomonadati</taxon>
        <taxon>Pseudomonadota</taxon>
        <taxon>Betaproteobacteria</taxon>
        <taxon>Burkholderiales</taxon>
        <taxon>Comamonadaceae</taxon>
        <taxon>Ramlibacter</taxon>
    </lineage>
</organism>
<reference evidence="2 3" key="2">
    <citation type="journal article" date="2011" name="PLoS ONE">
        <title>The Cyst-Dividing Bacterium Ramlibacter tataouinensis TTB310 Genome Reveals a Well-Stocked Toolbox for Adaptation to a Desert Environment.</title>
        <authorList>
            <person name="De Luca G."/>
            <person name="Barakat M."/>
            <person name="Ortet P."/>
            <person name="Fochesato S."/>
            <person name="Jourlin-Castelli C."/>
            <person name="Ansaldi M."/>
            <person name="Py B."/>
            <person name="Fichant G."/>
            <person name="Coutinho P.M."/>
            <person name="Voulhoux R."/>
            <person name="Bastien O."/>
            <person name="Marechal E."/>
            <person name="Henrissat B."/>
            <person name="Quentin Y."/>
            <person name="Noirot P."/>
            <person name="Filloux A."/>
            <person name="Mejean V."/>
            <person name="Dubow M.S."/>
            <person name="Barras F."/>
            <person name="Barbe V."/>
            <person name="Weissenbach J."/>
            <person name="Mihalcescu I."/>
            <person name="Vermeglio A."/>
            <person name="Achouak W."/>
            <person name="Heulin T."/>
        </authorList>
    </citation>
    <scope>NUCLEOTIDE SEQUENCE [LARGE SCALE GENOMIC DNA]</scope>
    <source>
        <strain evidence="3">ATCC BAA-407 / DSM 14655 / LMG 21543 / TTB310</strain>
    </source>
</reference>
<proteinExistence type="predicted"/>
<dbReference type="Proteomes" id="UP000008385">
    <property type="component" value="Chromosome"/>
</dbReference>
<feature type="chain" id="PRO_5003335009" evidence="1">
    <location>
        <begin position="37"/>
        <end position="451"/>
    </location>
</feature>
<evidence type="ECO:0000313" key="3">
    <source>
        <dbReference type="Proteomes" id="UP000008385"/>
    </source>
</evidence>
<name>F5Y685_RAMTT</name>
<dbReference type="AlphaFoldDB" id="F5Y685"/>